<feature type="signal peptide" evidence="2">
    <location>
        <begin position="1"/>
        <end position="19"/>
    </location>
</feature>
<name>A0A2A9PMF2_OPHUN</name>
<organism evidence="3 4">
    <name type="scientific">Ophiocordyceps unilateralis</name>
    <name type="common">Zombie-ant fungus</name>
    <name type="synonym">Torrubia unilateralis</name>
    <dbReference type="NCBI Taxonomy" id="268505"/>
    <lineage>
        <taxon>Eukaryota</taxon>
        <taxon>Fungi</taxon>
        <taxon>Dikarya</taxon>
        <taxon>Ascomycota</taxon>
        <taxon>Pezizomycotina</taxon>
        <taxon>Sordariomycetes</taxon>
        <taxon>Hypocreomycetidae</taxon>
        <taxon>Hypocreales</taxon>
        <taxon>Ophiocordycipitaceae</taxon>
        <taxon>Ophiocordyceps</taxon>
    </lineage>
</organism>
<evidence type="ECO:0000256" key="1">
    <source>
        <dbReference type="SAM" id="MobiDB-lite"/>
    </source>
</evidence>
<gene>
    <name evidence="3" type="ORF">XA68_14510</name>
</gene>
<dbReference type="EMBL" id="LAZP02000036">
    <property type="protein sequence ID" value="PFH62231.1"/>
    <property type="molecule type" value="Genomic_DNA"/>
</dbReference>
<evidence type="ECO:0000313" key="4">
    <source>
        <dbReference type="Proteomes" id="UP000037136"/>
    </source>
</evidence>
<evidence type="ECO:0000256" key="2">
    <source>
        <dbReference type="SAM" id="SignalP"/>
    </source>
</evidence>
<proteinExistence type="predicted"/>
<dbReference type="Proteomes" id="UP000037136">
    <property type="component" value="Unassembled WGS sequence"/>
</dbReference>
<reference evidence="3 4" key="1">
    <citation type="journal article" date="2015" name="BMC Genomics">
        <title>Gene expression during zombie ant biting behavior reflects the complexity underlying fungal parasitic behavioral manipulation.</title>
        <authorList>
            <person name="de Bekker C."/>
            <person name="Ohm R.A."/>
            <person name="Loreto R.G."/>
            <person name="Sebastian A."/>
            <person name="Albert I."/>
            <person name="Merrow M."/>
            <person name="Brachmann A."/>
            <person name="Hughes D.P."/>
        </authorList>
    </citation>
    <scope>NUCLEOTIDE SEQUENCE [LARGE SCALE GENOMIC DNA]</scope>
    <source>
        <strain evidence="3 4">SC16a</strain>
    </source>
</reference>
<keyword evidence="4" id="KW-1185">Reference proteome</keyword>
<keyword evidence="2" id="KW-0732">Signal</keyword>
<feature type="chain" id="PRO_5012766961" evidence="2">
    <location>
        <begin position="20"/>
        <end position="73"/>
    </location>
</feature>
<comment type="caution">
    <text evidence="3">The sequence shown here is derived from an EMBL/GenBank/DDBJ whole genome shotgun (WGS) entry which is preliminary data.</text>
</comment>
<sequence>MRATASTILLACLVGLSLAAPNNVDPGKDQQADQQVDEQEDQQADKYDPFYHQNGMVGLGIEALMKRRDAVDI</sequence>
<reference evidence="3 4" key="2">
    <citation type="journal article" date="2017" name="Sci. Rep.">
        <title>Ant-infecting Ophiocordyceps genomes reveal a high diversity of potential behavioral manipulation genes and a possible major role for enterotoxins.</title>
        <authorList>
            <person name="de Bekker C."/>
            <person name="Ohm R.A."/>
            <person name="Evans H.C."/>
            <person name="Brachmann A."/>
            <person name="Hughes D.P."/>
        </authorList>
    </citation>
    <scope>NUCLEOTIDE SEQUENCE [LARGE SCALE GENOMIC DNA]</scope>
    <source>
        <strain evidence="3 4">SC16a</strain>
    </source>
</reference>
<protein>
    <submittedName>
        <fullName evidence="3">Uncharacterized protein</fullName>
    </submittedName>
</protein>
<evidence type="ECO:0000313" key="3">
    <source>
        <dbReference type="EMBL" id="PFH62231.1"/>
    </source>
</evidence>
<dbReference type="AlphaFoldDB" id="A0A2A9PMF2"/>
<accession>A0A2A9PMF2</accession>
<feature type="region of interest" description="Disordered" evidence="1">
    <location>
        <begin position="23"/>
        <end position="47"/>
    </location>
</feature>